<name>A0AAV3SFG2_HALDO</name>
<protein>
    <submittedName>
        <fullName evidence="2">Uncharacterized protein</fullName>
    </submittedName>
</protein>
<sequence length="65" mass="7347">MSTPASAWSGSSHRKPWNSSRNYKTATGKIQKFQLAGREAEYYRERDNQAGGQSDFNATYWVVAT</sequence>
<organism evidence="2 3">
    <name type="scientific">Halococcus dombrowskii</name>
    <dbReference type="NCBI Taxonomy" id="179637"/>
    <lineage>
        <taxon>Archaea</taxon>
        <taxon>Methanobacteriati</taxon>
        <taxon>Methanobacteriota</taxon>
        <taxon>Stenosarchaea group</taxon>
        <taxon>Halobacteria</taxon>
        <taxon>Halobacteriales</taxon>
        <taxon>Halococcaceae</taxon>
        <taxon>Halococcus</taxon>
    </lineage>
</organism>
<evidence type="ECO:0000313" key="3">
    <source>
        <dbReference type="Proteomes" id="UP001500962"/>
    </source>
</evidence>
<dbReference type="AlphaFoldDB" id="A0AAV3SFG2"/>
<dbReference type="EMBL" id="BAAADN010000025">
    <property type="protein sequence ID" value="GAA0460602.1"/>
    <property type="molecule type" value="Genomic_DNA"/>
</dbReference>
<accession>A0AAV3SFG2</accession>
<proteinExistence type="predicted"/>
<reference evidence="2" key="2">
    <citation type="submission" date="2023-12" db="EMBL/GenBank/DDBJ databases">
        <authorList>
            <person name="Sun Q."/>
            <person name="Inoue M."/>
        </authorList>
    </citation>
    <scope>NUCLEOTIDE SEQUENCE</scope>
    <source>
        <strain evidence="2">JCM 12289</strain>
    </source>
</reference>
<evidence type="ECO:0000256" key="1">
    <source>
        <dbReference type="SAM" id="MobiDB-lite"/>
    </source>
</evidence>
<dbReference type="Proteomes" id="UP001500962">
    <property type="component" value="Unassembled WGS sequence"/>
</dbReference>
<comment type="caution">
    <text evidence="2">The sequence shown here is derived from an EMBL/GenBank/DDBJ whole genome shotgun (WGS) entry which is preliminary data.</text>
</comment>
<feature type="region of interest" description="Disordered" evidence="1">
    <location>
        <begin position="1"/>
        <end position="25"/>
    </location>
</feature>
<reference evidence="2" key="1">
    <citation type="journal article" date="2014" name="Int. J. Syst. Evol. Microbiol.">
        <title>Complete genome sequence of Corynebacterium casei LMG S-19264T (=DSM 44701T), isolated from a smear-ripened cheese.</title>
        <authorList>
            <consortium name="US DOE Joint Genome Institute (JGI-PGF)"/>
            <person name="Walter F."/>
            <person name="Albersmeier A."/>
            <person name="Kalinowski J."/>
            <person name="Ruckert C."/>
        </authorList>
    </citation>
    <scope>NUCLEOTIDE SEQUENCE</scope>
    <source>
        <strain evidence="2">JCM 12289</strain>
    </source>
</reference>
<evidence type="ECO:0000313" key="2">
    <source>
        <dbReference type="EMBL" id="GAA0460602.1"/>
    </source>
</evidence>
<gene>
    <name evidence="2" type="ORF">GCM10008985_16340</name>
</gene>